<evidence type="ECO:0000256" key="2">
    <source>
        <dbReference type="ARBA" id="ARBA00022448"/>
    </source>
</evidence>
<evidence type="ECO:0000313" key="5">
    <source>
        <dbReference type="EMBL" id="REG92663.1"/>
    </source>
</evidence>
<dbReference type="Gene3D" id="2.40.50.100">
    <property type="match status" value="1"/>
</dbReference>
<dbReference type="Pfam" id="PF25975">
    <property type="entry name" value="CzcB_C"/>
    <property type="match status" value="1"/>
</dbReference>
<dbReference type="GO" id="GO:0060003">
    <property type="term" value="P:copper ion export"/>
    <property type="evidence" value="ECO:0007669"/>
    <property type="project" value="TreeGrafter"/>
</dbReference>
<evidence type="ECO:0000313" key="6">
    <source>
        <dbReference type="Proteomes" id="UP000256405"/>
    </source>
</evidence>
<dbReference type="Gene3D" id="1.10.287.470">
    <property type="entry name" value="Helix hairpin bin"/>
    <property type="match status" value="1"/>
</dbReference>
<dbReference type="GO" id="GO:0030313">
    <property type="term" value="C:cell envelope"/>
    <property type="evidence" value="ECO:0007669"/>
    <property type="project" value="TreeGrafter"/>
</dbReference>
<dbReference type="NCBIfam" id="TIGR01730">
    <property type="entry name" value="RND_mfp"/>
    <property type="match status" value="1"/>
</dbReference>
<dbReference type="Gene3D" id="2.40.420.20">
    <property type="match status" value="1"/>
</dbReference>
<dbReference type="GO" id="GO:0016020">
    <property type="term" value="C:membrane"/>
    <property type="evidence" value="ECO:0007669"/>
    <property type="project" value="InterPro"/>
</dbReference>
<feature type="coiled-coil region" evidence="3">
    <location>
        <begin position="243"/>
        <end position="270"/>
    </location>
</feature>
<proteinExistence type="inferred from homology"/>
<keyword evidence="2" id="KW-0813">Transport</keyword>
<evidence type="ECO:0000259" key="4">
    <source>
        <dbReference type="Pfam" id="PF25975"/>
    </source>
</evidence>
<dbReference type="InterPro" id="IPR006143">
    <property type="entry name" value="RND_pump_MFP"/>
</dbReference>
<dbReference type="EMBL" id="QUNF01000002">
    <property type="protein sequence ID" value="REG92663.1"/>
    <property type="molecule type" value="Genomic_DNA"/>
</dbReference>
<keyword evidence="3" id="KW-0175">Coiled coil</keyword>
<comment type="caution">
    <text evidence="5">The sequence shown here is derived from an EMBL/GenBank/DDBJ whole genome shotgun (WGS) entry which is preliminary data.</text>
</comment>
<dbReference type="InterPro" id="IPR051909">
    <property type="entry name" value="MFP_Cation_Efflux"/>
</dbReference>
<keyword evidence="6" id="KW-1185">Reference proteome</keyword>
<sequence>MRNFIVLLVLILASCKGQEAEDHAHDASGSHITADEEIPTVDETVWTAKTELFVEFPALVVGKSSRFAAHATILEEHQPVREGKMTVSLIKGDKGIRNTVDAPDSPGIFKPSLVPTEAGVYQLVFEIDTPTLKDRIVVDQVTVFASLADATAALGGEEADDGSITFLKEQAWKIDFQTTPAIQKEIFETIPTSGVWKVSPSDYETLIATTSGRVTFKSENLTEGSSVKKGQVLMAVSSSGLTSNNLRAEIQNAKIVLDQATAEFERKQKLFESKIVPKAELEQVEQKYLVAKSTYETLNSGYSTGGKQVSVPFDGYVKAIAVNNGAFVEQGASLVTITSHQTSLLEVQVSPLYARELQNLQDLYYRPSTDKWSSLKGTGGSILSIGKEVESDKPLLSIYAEINDVVEMPEGSFTEVKLAVGKPRSAVVIPESALLEDYGNYAVIVELSGESFERRQVSIGRKNGLEVEILSGLAVGEMVVSTGAYQVKMASMSGQAPAHGHEH</sequence>
<dbReference type="SUPFAM" id="SSF111369">
    <property type="entry name" value="HlyD-like secretion proteins"/>
    <property type="match status" value="1"/>
</dbReference>
<dbReference type="GO" id="GO:0022857">
    <property type="term" value="F:transmembrane transporter activity"/>
    <property type="evidence" value="ECO:0007669"/>
    <property type="project" value="InterPro"/>
</dbReference>
<accession>A0A3E0E4J4</accession>
<feature type="domain" description="CzcB-like C-terminal circularly permuted SH3-like" evidence="4">
    <location>
        <begin position="427"/>
        <end position="488"/>
    </location>
</feature>
<dbReference type="InterPro" id="IPR058649">
    <property type="entry name" value="CzcB_C"/>
</dbReference>
<gene>
    <name evidence="5" type="ORF">C8N25_10261</name>
</gene>
<dbReference type="GO" id="GO:0015679">
    <property type="term" value="P:plasma membrane copper ion transport"/>
    <property type="evidence" value="ECO:0007669"/>
    <property type="project" value="TreeGrafter"/>
</dbReference>
<evidence type="ECO:0000256" key="1">
    <source>
        <dbReference type="ARBA" id="ARBA00009477"/>
    </source>
</evidence>
<dbReference type="OrthoDB" id="9809068at2"/>
<organism evidence="5 6">
    <name type="scientific">Algoriphagus antarcticus</name>
    <dbReference type="NCBI Taxonomy" id="238540"/>
    <lineage>
        <taxon>Bacteria</taxon>
        <taxon>Pseudomonadati</taxon>
        <taxon>Bacteroidota</taxon>
        <taxon>Cytophagia</taxon>
        <taxon>Cytophagales</taxon>
        <taxon>Cyclobacteriaceae</taxon>
        <taxon>Algoriphagus</taxon>
    </lineage>
</organism>
<dbReference type="AlphaFoldDB" id="A0A3E0E4J4"/>
<comment type="similarity">
    <text evidence="1">Belongs to the membrane fusion protein (MFP) (TC 8.A.1) family.</text>
</comment>
<name>A0A3E0E4J4_9BACT</name>
<dbReference type="PANTHER" id="PTHR30097">
    <property type="entry name" value="CATION EFFLUX SYSTEM PROTEIN CUSB"/>
    <property type="match status" value="1"/>
</dbReference>
<dbReference type="PROSITE" id="PS51257">
    <property type="entry name" value="PROKAR_LIPOPROTEIN"/>
    <property type="match status" value="1"/>
</dbReference>
<reference evidence="5 6" key="1">
    <citation type="submission" date="2018-08" db="EMBL/GenBank/DDBJ databases">
        <title>Genomic Encyclopedia of Archaeal and Bacterial Type Strains, Phase II (KMG-II): from individual species to whole genera.</title>
        <authorList>
            <person name="Goeker M."/>
        </authorList>
    </citation>
    <scope>NUCLEOTIDE SEQUENCE [LARGE SCALE GENOMIC DNA]</scope>
    <source>
        <strain evidence="5 6">DSM 15986</strain>
    </source>
</reference>
<evidence type="ECO:0000256" key="3">
    <source>
        <dbReference type="SAM" id="Coils"/>
    </source>
</evidence>
<dbReference type="PANTHER" id="PTHR30097:SF4">
    <property type="entry name" value="SLR6042 PROTEIN"/>
    <property type="match status" value="1"/>
</dbReference>
<dbReference type="Proteomes" id="UP000256405">
    <property type="component" value="Unassembled WGS sequence"/>
</dbReference>
<protein>
    <submittedName>
        <fullName evidence="5">RND family efflux transporter MFP subunit</fullName>
    </submittedName>
</protein>
<dbReference type="RefSeq" id="WP_086541554.1">
    <property type="nucleotide sequence ID" value="NZ_MSSW01000030.1"/>
</dbReference>